<comment type="caution">
    <text evidence="1">The sequence shown here is derived from an EMBL/GenBank/DDBJ whole genome shotgun (WGS) entry which is preliminary data.</text>
</comment>
<evidence type="ECO:0000313" key="1">
    <source>
        <dbReference type="EMBL" id="PVA06218.1"/>
    </source>
</evidence>
<keyword evidence="2" id="KW-1185">Reference proteome</keyword>
<gene>
    <name evidence="1" type="ORF">DC363_09905</name>
</gene>
<dbReference type="EMBL" id="QCYG01000006">
    <property type="protein sequence ID" value="PVA06218.1"/>
    <property type="molecule type" value="Genomic_DNA"/>
</dbReference>
<evidence type="ECO:0008006" key="3">
    <source>
        <dbReference type="Google" id="ProtNLM"/>
    </source>
</evidence>
<dbReference type="AlphaFoldDB" id="A0A2T7FVN8"/>
<sequence length="104" mass="10763">MAKFLLIYHGGGMPETPEEGEKAMAAWGEWYQGMGDAVVDPGAPVGKSHTVSADGHVENGGANPVSGYTVLSCDSYEAACAHAAKNPMVKDGSGSVEVAEMMEM</sequence>
<dbReference type="Proteomes" id="UP000244817">
    <property type="component" value="Unassembled WGS sequence"/>
</dbReference>
<dbReference type="SUPFAM" id="SSF54909">
    <property type="entry name" value="Dimeric alpha+beta barrel"/>
    <property type="match status" value="1"/>
</dbReference>
<dbReference type="InterPro" id="IPR011008">
    <property type="entry name" value="Dimeric_a/b-barrel"/>
</dbReference>
<dbReference type="RefSeq" id="WP_108640999.1">
    <property type="nucleotide sequence ID" value="NZ_QCYG01000006.1"/>
</dbReference>
<protein>
    <recommendedName>
        <fullName evidence="3">YCII-related domain-containing protein</fullName>
    </recommendedName>
</protein>
<proteinExistence type="predicted"/>
<dbReference type="Gene3D" id="3.30.70.1060">
    <property type="entry name" value="Dimeric alpha+beta barrel"/>
    <property type="match status" value="1"/>
</dbReference>
<evidence type="ECO:0000313" key="2">
    <source>
        <dbReference type="Proteomes" id="UP000244817"/>
    </source>
</evidence>
<reference evidence="1 2" key="1">
    <citation type="submission" date="2018-04" db="EMBL/GenBank/DDBJ databases">
        <title>Pelagivirga bohaiensis gen. nov., sp. nov., a bacterium isolated from the Bohai Sea.</title>
        <authorList>
            <person name="Ji X."/>
        </authorList>
    </citation>
    <scope>NUCLEOTIDE SEQUENCE [LARGE SCALE GENOMIC DNA]</scope>
    <source>
        <strain evidence="1 2">BH-SD16</strain>
    </source>
</reference>
<dbReference type="OrthoDB" id="5117987at2"/>
<accession>A0A2T7FVN8</accession>
<name>A0A2T7FVN8_9RHOB</name>
<organism evidence="1 2">
    <name type="scientific">Thalassorhabdomicrobium marinisediminis</name>
    <dbReference type="NCBI Taxonomy" id="2170577"/>
    <lineage>
        <taxon>Bacteria</taxon>
        <taxon>Pseudomonadati</taxon>
        <taxon>Pseudomonadota</taxon>
        <taxon>Alphaproteobacteria</taxon>
        <taxon>Rhodobacterales</taxon>
        <taxon>Paracoccaceae</taxon>
        <taxon>Thalassorhabdomicrobium</taxon>
    </lineage>
</organism>